<comment type="pathway">
    <text evidence="1">Carbohydrate degradation; pentose phosphate pathway.</text>
</comment>
<keyword evidence="3" id="KW-0521">NADP</keyword>
<dbReference type="GO" id="GO:0005829">
    <property type="term" value="C:cytosol"/>
    <property type="evidence" value="ECO:0007669"/>
    <property type="project" value="TreeGrafter"/>
</dbReference>
<feature type="domain" description="Glucose-6-phosphate dehydrogenase C-terminal" evidence="7">
    <location>
        <begin position="27"/>
        <end position="322"/>
    </location>
</feature>
<evidence type="ECO:0000256" key="3">
    <source>
        <dbReference type="ARBA" id="ARBA00022857"/>
    </source>
</evidence>
<dbReference type="GO" id="GO:0004345">
    <property type="term" value="F:glucose-6-phosphate dehydrogenase activity"/>
    <property type="evidence" value="ECO:0007669"/>
    <property type="project" value="InterPro"/>
</dbReference>
<evidence type="ECO:0000256" key="5">
    <source>
        <dbReference type="ARBA" id="ARBA00023277"/>
    </source>
</evidence>
<dbReference type="Pfam" id="PF00479">
    <property type="entry name" value="G6PD_N"/>
    <property type="match status" value="1"/>
</dbReference>
<evidence type="ECO:0008006" key="9">
    <source>
        <dbReference type="Google" id="ProtNLM"/>
    </source>
</evidence>
<keyword evidence="5" id="KW-0119">Carbohydrate metabolism</keyword>
<dbReference type="SUPFAM" id="SSF55347">
    <property type="entry name" value="Glyceraldehyde-3-phosphate dehydrogenase-like, C-terminal domain"/>
    <property type="match status" value="1"/>
</dbReference>
<comment type="caution">
    <text evidence="8">The sequence shown here is derived from an EMBL/GenBank/DDBJ whole genome shotgun (WGS) entry which is preliminary data.</text>
</comment>
<protein>
    <recommendedName>
        <fullName evidence="9">Glucose-6-phosphate dehydrogenase C-terminal domain-containing protein</fullName>
    </recommendedName>
</protein>
<sequence length="324" mass="36571">QVTSVFDENQIFRIDHYLGKETVQNIMVLRFANSIFEHLWSYDYIDHVQITVAESEGVSQRGGYYDQAGALRDIVQNHMMQLLCLVAMDPPLRMTGEAIRDEKVHILRAIGAMTPEEVAAGTVRGQYSQAEGMGGYAQEAGVEAHSQVETFAAVRLSIRTPRWAGVPFYLRTGKRLAKRVGEIVVTFKREPVQLFGPEACDWRLPNRLIFRVQPAQGISIAFDAKAPGARTLLRPVRMDFDYEASFEMASPEAYERLLLDALKGEHSLFPRDDEVTESWKIVDSIQAAWRHGTGCPLLKYPCGSWGPDQASRIFADDETSWQTR</sequence>
<dbReference type="PRINTS" id="PR00079">
    <property type="entry name" value="G6PDHDRGNASE"/>
</dbReference>
<evidence type="ECO:0000256" key="1">
    <source>
        <dbReference type="ARBA" id="ARBA00004959"/>
    </source>
</evidence>
<dbReference type="PANTHER" id="PTHR23429:SF0">
    <property type="entry name" value="GLUCOSE-6-PHOSPHATE 1-DEHYDROGENASE"/>
    <property type="match status" value="1"/>
</dbReference>
<dbReference type="EMBL" id="LAZR01054888">
    <property type="protein sequence ID" value="KKK77576.1"/>
    <property type="molecule type" value="Genomic_DNA"/>
</dbReference>
<dbReference type="Pfam" id="PF02781">
    <property type="entry name" value="G6PD_C"/>
    <property type="match status" value="1"/>
</dbReference>
<dbReference type="InterPro" id="IPR022675">
    <property type="entry name" value="G6P_DH_C"/>
</dbReference>
<feature type="non-terminal residue" evidence="8">
    <location>
        <position position="1"/>
    </location>
</feature>
<comment type="similarity">
    <text evidence="2">Belongs to the glucose-6-phosphate dehydrogenase family.</text>
</comment>
<dbReference type="PROSITE" id="PS00069">
    <property type="entry name" value="G6P_DEHYDROGENASE"/>
    <property type="match status" value="1"/>
</dbReference>
<dbReference type="GO" id="GO:0009051">
    <property type="term" value="P:pentose-phosphate shunt, oxidative branch"/>
    <property type="evidence" value="ECO:0007669"/>
    <property type="project" value="TreeGrafter"/>
</dbReference>
<dbReference type="InterPro" id="IPR001282">
    <property type="entry name" value="G6P_DH"/>
</dbReference>
<evidence type="ECO:0000256" key="2">
    <source>
        <dbReference type="ARBA" id="ARBA00009975"/>
    </source>
</evidence>
<proteinExistence type="inferred from homology"/>
<evidence type="ECO:0000313" key="8">
    <source>
        <dbReference type="EMBL" id="KKK77576.1"/>
    </source>
</evidence>
<feature type="domain" description="Glucose-6-phosphate dehydrogenase NAD-binding" evidence="6">
    <location>
        <begin position="1"/>
        <end position="25"/>
    </location>
</feature>
<accession>A0A0F9AZ00</accession>
<name>A0A0F9AZ00_9ZZZZ</name>
<dbReference type="AlphaFoldDB" id="A0A0F9AZ00"/>
<dbReference type="UniPathway" id="UPA00115"/>
<dbReference type="InterPro" id="IPR019796">
    <property type="entry name" value="G6P_DH_AS"/>
</dbReference>
<dbReference type="GO" id="GO:0050661">
    <property type="term" value="F:NADP binding"/>
    <property type="evidence" value="ECO:0007669"/>
    <property type="project" value="InterPro"/>
</dbReference>
<dbReference type="NCBIfam" id="TIGR00871">
    <property type="entry name" value="zwf"/>
    <property type="match status" value="1"/>
</dbReference>
<dbReference type="GO" id="GO:0006006">
    <property type="term" value="P:glucose metabolic process"/>
    <property type="evidence" value="ECO:0007669"/>
    <property type="project" value="InterPro"/>
</dbReference>
<organism evidence="8">
    <name type="scientific">marine sediment metagenome</name>
    <dbReference type="NCBI Taxonomy" id="412755"/>
    <lineage>
        <taxon>unclassified sequences</taxon>
        <taxon>metagenomes</taxon>
        <taxon>ecological metagenomes</taxon>
    </lineage>
</organism>
<dbReference type="PANTHER" id="PTHR23429">
    <property type="entry name" value="GLUCOSE-6-PHOSPHATE 1-DEHYDROGENASE G6PD"/>
    <property type="match status" value="1"/>
</dbReference>
<evidence type="ECO:0000256" key="4">
    <source>
        <dbReference type="ARBA" id="ARBA00023002"/>
    </source>
</evidence>
<dbReference type="Gene3D" id="3.40.50.720">
    <property type="entry name" value="NAD(P)-binding Rossmann-like Domain"/>
    <property type="match status" value="1"/>
</dbReference>
<evidence type="ECO:0000259" key="6">
    <source>
        <dbReference type="Pfam" id="PF00479"/>
    </source>
</evidence>
<reference evidence="8" key="1">
    <citation type="journal article" date="2015" name="Nature">
        <title>Complex archaea that bridge the gap between prokaryotes and eukaryotes.</title>
        <authorList>
            <person name="Spang A."/>
            <person name="Saw J.H."/>
            <person name="Jorgensen S.L."/>
            <person name="Zaremba-Niedzwiedzka K."/>
            <person name="Martijn J."/>
            <person name="Lind A.E."/>
            <person name="van Eijk R."/>
            <person name="Schleper C."/>
            <person name="Guy L."/>
            <person name="Ettema T.J."/>
        </authorList>
    </citation>
    <scope>NUCLEOTIDE SEQUENCE</scope>
</reference>
<dbReference type="Gene3D" id="3.30.360.10">
    <property type="entry name" value="Dihydrodipicolinate Reductase, domain 2"/>
    <property type="match status" value="1"/>
</dbReference>
<evidence type="ECO:0000259" key="7">
    <source>
        <dbReference type="Pfam" id="PF02781"/>
    </source>
</evidence>
<keyword evidence="4" id="KW-0560">Oxidoreductase</keyword>
<dbReference type="InterPro" id="IPR022674">
    <property type="entry name" value="G6P_DH_NAD-bd"/>
</dbReference>
<gene>
    <name evidence="8" type="ORF">LCGC14_2852180</name>
</gene>